<keyword evidence="3" id="KW-1185">Reference proteome</keyword>
<feature type="compositionally biased region" description="Polar residues" evidence="1">
    <location>
        <begin position="226"/>
        <end position="241"/>
    </location>
</feature>
<sequence length="605" mass="66038">MPRPKRSRVAPSRAKAAQRQQSSASPPPVAKPLAAPPPRAPSSDIYDVSDREKERLAEARARKSLNVDSKQANALEASKRRRDKALEKLDDITSTTKPSATSAPDQSPEIEYSRRDSTTLAGTRAPRLTDASGLDLDDDIFGNLDDSLDDSRDDTQSAHQSRSTDTSSFNVAMFRRRPRQSSIVGKDDAPIRPSSRGPNTPSITSHLNLGRFKRRQREPSILGTAQKGSAQRPQSQASNYGSVMGDDDSGPEDESTPMDKTKRLSGVSRQARSSRDSSPTLPTRKRKSLECHSGREKRPALEDEAIHQSIEVPSSPPLASSPRLPMCDVPSTPSQIDPDMAPPASSSSDEGSPVIWPSLDSLAHRVYRKPATAIRVATPETEGGASDMSSPPSLTHSPNFGPARTRAKKKPAPGAPPPKVTTAELTALLPRRRQVSNKRKNHDAFDLESSDETDRGHDEDELSYAADTRTIAARKRRAALAQKGATNRGAQKSSGEKENSAEATDKGQKKKPVVRTYGTRSSDKENEEDQDDEEETDHGDVIELGSEAEDDQPEPPSENTETSQMMEERLGVELKNAAKKFKEVDKWELAFEEVIESSDPLPEGR</sequence>
<evidence type="ECO:0000313" key="2">
    <source>
        <dbReference type="EMBL" id="KAK1756249.1"/>
    </source>
</evidence>
<evidence type="ECO:0000313" key="3">
    <source>
        <dbReference type="Proteomes" id="UP001239445"/>
    </source>
</evidence>
<feature type="compositionally biased region" description="Polar residues" evidence="1">
    <location>
        <begin position="157"/>
        <end position="170"/>
    </location>
</feature>
<feature type="compositionally biased region" description="Pro residues" evidence="1">
    <location>
        <begin position="25"/>
        <end position="40"/>
    </location>
</feature>
<feature type="compositionally biased region" description="Basic and acidic residues" evidence="1">
    <location>
        <begin position="288"/>
        <end position="306"/>
    </location>
</feature>
<accession>A0AAJ0BDH7</accession>
<organism evidence="2 3">
    <name type="scientific">Echria macrotheca</name>
    <dbReference type="NCBI Taxonomy" id="438768"/>
    <lineage>
        <taxon>Eukaryota</taxon>
        <taxon>Fungi</taxon>
        <taxon>Dikarya</taxon>
        <taxon>Ascomycota</taxon>
        <taxon>Pezizomycotina</taxon>
        <taxon>Sordariomycetes</taxon>
        <taxon>Sordariomycetidae</taxon>
        <taxon>Sordariales</taxon>
        <taxon>Schizotheciaceae</taxon>
        <taxon>Echria</taxon>
    </lineage>
</organism>
<feature type="compositionally biased region" description="Low complexity" evidence="1">
    <location>
        <begin position="93"/>
        <end position="104"/>
    </location>
</feature>
<feature type="compositionally biased region" description="Basic and acidic residues" evidence="1">
    <location>
        <begin position="48"/>
        <end position="61"/>
    </location>
</feature>
<feature type="compositionally biased region" description="Low complexity" evidence="1">
    <location>
        <begin position="337"/>
        <end position="349"/>
    </location>
</feature>
<dbReference type="AlphaFoldDB" id="A0AAJ0BDH7"/>
<feature type="compositionally biased region" description="Basic residues" evidence="1">
    <location>
        <begin position="430"/>
        <end position="441"/>
    </location>
</feature>
<comment type="caution">
    <text evidence="2">The sequence shown here is derived from an EMBL/GenBank/DDBJ whole genome shotgun (WGS) entry which is preliminary data.</text>
</comment>
<dbReference type="Proteomes" id="UP001239445">
    <property type="component" value="Unassembled WGS sequence"/>
</dbReference>
<feature type="compositionally biased region" description="Polar residues" evidence="1">
    <location>
        <begin position="387"/>
        <end position="398"/>
    </location>
</feature>
<feature type="region of interest" description="Disordered" evidence="1">
    <location>
        <begin position="1"/>
        <end position="356"/>
    </location>
</feature>
<protein>
    <submittedName>
        <fullName evidence="2">Uncharacterized protein</fullName>
    </submittedName>
</protein>
<gene>
    <name evidence="2" type="ORF">QBC47DRAFT_379533</name>
</gene>
<feature type="compositionally biased region" description="Low complexity" evidence="1">
    <location>
        <begin position="10"/>
        <end position="24"/>
    </location>
</feature>
<dbReference type="EMBL" id="MU839832">
    <property type="protein sequence ID" value="KAK1756249.1"/>
    <property type="molecule type" value="Genomic_DNA"/>
</dbReference>
<reference evidence="2" key="1">
    <citation type="submission" date="2023-06" db="EMBL/GenBank/DDBJ databases">
        <title>Genome-scale phylogeny and comparative genomics of the fungal order Sordariales.</title>
        <authorList>
            <consortium name="Lawrence Berkeley National Laboratory"/>
            <person name="Hensen N."/>
            <person name="Bonometti L."/>
            <person name="Westerberg I."/>
            <person name="Brannstrom I.O."/>
            <person name="Guillou S."/>
            <person name="Cros-Aarteil S."/>
            <person name="Calhoun S."/>
            <person name="Haridas S."/>
            <person name="Kuo A."/>
            <person name="Mondo S."/>
            <person name="Pangilinan J."/>
            <person name="Riley R."/>
            <person name="Labutti K."/>
            <person name="Andreopoulos B."/>
            <person name="Lipzen A."/>
            <person name="Chen C."/>
            <person name="Yanf M."/>
            <person name="Daum C."/>
            <person name="Ng V."/>
            <person name="Clum A."/>
            <person name="Steindorff A."/>
            <person name="Ohm R."/>
            <person name="Martin F."/>
            <person name="Silar P."/>
            <person name="Natvig D."/>
            <person name="Lalanne C."/>
            <person name="Gautier V."/>
            <person name="Ament-Velasquez S.L."/>
            <person name="Kruys A."/>
            <person name="Hutchinson M.I."/>
            <person name="Powell A.J."/>
            <person name="Barry K."/>
            <person name="Miller A.N."/>
            <person name="Grigoriev I.V."/>
            <person name="Debuchy R."/>
            <person name="Gladieux P."/>
            <person name="Thoren M.H."/>
            <person name="Johannesson H."/>
        </authorList>
    </citation>
    <scope>NUCLEOTIDE SEQUENCE</scope>
    <source>
        <strain evidence="2">PSN4</strain>
    </source>
</reference>
<feature type="compositionally biased region" description="Polar residues" evidence="1">
    <location>
        <begin position="196"/>
        <end position="207"/>
    </location>
</feature>
<feature type="compositionally biased region" description="Acidic residues" evidence="1">
    <location>
        <begin position="135"/>
        <end position="148"/>
    </location>
</feature>
<feature type="compositionally biased region" description="Polar residues" evidence="1">
    <location>
        <begin position="267"/>
        <end position="281"/>
    </location>
</feature>
<name>A0AAJ0BDH7_9PEZI</name>
<feature type="compositionally biased region" description="Acidic residues" evidence="1">
    <location>
        <begin position="245"/>
        <end position="256"/>
    </location>
</feature>
<feature type="compositionally biased region" description="Basic and acidic residues" evidence="1">
    <location>
        <begin position="494"/>
        <end position="507"/>
    </location>
</feature>
<proteinExistence type="predicted"/>
<feature type="compositionally biased region" description="Acidic residues" evidence="1">
    <location>
        <begin position="525"/>
        <end position="537"/>
    </location>
</feature>
<feature type="region of interest" description="Disordered" evidence="1">
    <location>
        <begin position="374"/>
        <end position="567"/>
    </location>
</feature>
<evidence type="ECO:0000256" key="1">
    <source>
        <dbReference type="SAM" id="MobiDB-lite"/>
    </source>
</evidence>